<comment type="function">
    <text evidence="6">Mutarotase that catalyzes the interconversion of beta-D-galactose and alpha-D-galactose during galactose metabolism. Beta-D-galactose is metabolized in the liver into glucose 1-phosphate, the primary metabolic fuel, by the action of four enzymes that constitute the Leloir pathway: GALM, GALK1 (galactokinase), GALT (galactose-1-phosphate uridylyltransferase) and GALE (UDP-galactose-4'-epimerase). Involved in the maintenance of the equilibrium between the beta- and alpha-anomers of galactose, therefore ensuring a sufficient supply of the alpha-anomer for GALK1. Also active on D-glucose although shows a preference for galactose over glucose.</text>
</comment>
<evidence type="ECO:0000256" key="7">
    <source>
        <dbReference type="PIRNR" id="PIRNR016020"/>
    </source>
</evidence>
<dbReference type="GO" id="GO:0004034">
    <property type="term" value="F:aldose 1-epimerase activity"/>
    <property type="evidence" value="ECO:0007669"/>
    <property type="project" value="UniProtKB-EC"/>
</dbReference>
<dbReference type="GO" id="GO:0030246">
    <property type="term" value="F:carbohydrate binding"/>
    <property type="evidence" value="ECO:0007669"/>
    <property type="project" value="UniProtKB-UniRule"/>
</dbReference>
<dbReference type="EC" id="5.1.3.15" evidence="7"/>
<dbReference type="SUPFAM" id="SSF74650">
    <property type="entry name" value="Galactose mutarotase-like"/>
    <property type="match status" value="1"/>
</dbReference>
<evidence type="ECO:0000256" key="4">
    <source>
        <dbReference type="ARBA" id="ARBA00005866"/>
    </source>
</evidence>
<evidence type="ECO:0000256" key="5">
    <source>
        <dbReference type="ARBA" id="ARBA00023235"/>
    </source>
</evidence>
<dbReference type="GO" id="GO:0006012">
    <property type="term" value="P:galactose metabolic process"/>
    <property type="evidence" value="ECO:0007669"/>
    <property type="project" value="UniProtKB-UniPathway"/>
</dbReference>
<dbReference type="InterPro" id="IPR014718">
    <property type="entry name" value="GH-type_carb-bd"/>
</dbReference>
<evidence type="ECO:0000313" key="11">
    <source>
        <dbReference type="Proteomes" id="UP000838412"/>
    </source>
</evidence>
<dbReference type="PANTHER" id="PTHR11122">
    <property type="entry name" value="APOSPORY-ASSOCIATED PROTEIN C-RELATED"/>
    <property type="match status" value="1"/>
</dbReference>
<dbReference type="CDD" id="cd09020">
    <property type="entry name" value="D-hex-6-P-epi_like"/>
    <property type="match status" value="1"/>
</dbReference>
<proteinExistence type="inferred from homology"/>
<sequence>MECSLWFAFETIEALKTVRASSLVDEVQSSPNKMAAVKDIVTLVLDKDHKTTVTVHLHGATVLAWKAQGKEIIFLSEGAVYDNKKAIRGGIPLVFPSFGPWELGPQHGFARISRWKLEKKPEKDDSGAMTAVFTLNDNKDTRKMWDHKFKLTYTLYLTEKTFKTTLKVDNTGKETFTFTTLLHTYFRTDDVTKATVSGLQGLEYVDKVHGDGKFTEDRELVTVAGEVDRAYAGVTGGGKVLMEKANLPDTVVWNPWVDKAKAMGDFRDDEYPSMLCVEAGHVATPLSLGAGQSFTGSQTLTLMDE</sequence>
<comment type="pathway">
    <text evidence="3">Carbohydrate metabolism; galactose metabolism.</text>
</comment>
<dbReference type="GO" id="GO:0005737">
    <property type="term" value="C:cytoplasm"/>
    <property type="evidence" value="ECO:0007669"/>
    <property type="project" value="TreeGrafter"/>
</dbReference>
<dbReference type="InterPro" id="IPR011013">
    <property type="entry name" value="Gal_mutarotase_sf_dom"/>
</dbReference>
<gene>
    <name evidence="10" type="primary">Hypp8864</name>
    <name evidence="10" type="ORF">BLAG_LOCUS11215</name>
</gene>
<evidence type="ECO:0000256" key="9">
    <source>
        <dbReference type="PIRSR" id="PIRSR016020-2"/>
    </source>
</evidence>
<evidence type="ECO:0000256" key="3">
    <source>
        <dbReference type="ARBA" id="ARBA00004947"/>
    </source>
</evidence>
<dbReference type="AlphaFoldDB" id="A0A8J9ZBQ3"/>
<dbReference type="InterPro" id="IPR025532">
    <property type="entry name" value="G6P_1-epimerase"/>
</dbReference>
<dbReference type="PIRSF" id="PIRSF016020">
    <property type="entry name" value="PHexose_mutarotase"/>
    <property type="match status" value="1"/>
</dbReference>
<feature type="binding site" evidence="9">
    <location>
        <position position="111"/>
    </location>
    <ligand>
        <name>substrate</name>
    </ligand>
</feature>
<dbReference type="Pfam" id="PF01263">
    <property type="entry name" value="Aldose_epim"/>
    <property type="match status" value="1"/>
</dbReference>
<dbReference type="Gene3D" id="2.70.98.10">
    <property type="match status" value="1"/>
</dbReference>
<dbReference type="OrthoDB" id="1659429at2759"/>
<evidence type="ECO:0000256" key="8">
    <source>
        <dbReference type="PIRSR" id="PIRSR016020-1"/>
    </source>
</evidence>
<dbReference type="UniPathway" id="UPA00214"/>
<feature type="binding site" evidence="9">
    <location>
        <position position="88"/>
    </location>
    <ligand>
        <name>substrate</name>
    </ligand>
</feature>
<evidence type="ECO:0000313" key="10">
    <source>
        <dbReference type="EMBL" id="CAH1250530.1"/>
    </source>
</evidence>
<feature type="binding site" evidence="9">
    <location>
        <position position="106"/>
    </location>
    <ligand>
        <name>substrate</name>
    </ligand>
</feature>
<reference evidence="10" key="1">
    <citation type="submission" date="2022-01" db="EMBL/GenBank/DDBJ databases">
        <authorList>
            <person name="Braso-Vives M."/>
        </authorList>
    </citation>
    <scope>NUCLEOTIDE SEQUENCE</scope>
</reference>
<accession>A0A8J9ZBQ3</accession>
<dbReference type="Proteomes" id="UP000838412">
    <property type="component" value="Chromosome 18"/>
</dbReference>
<dbReference type="GO" id="GO:0047938">
    <property type="term" value="F:glucose-6-phosphate 1-epimerase activity"/>
    <property type="evidence" value="ECO:0007669"/>
    <property type="project" value="UniProtKB-UniRule"/>
</dbReference>
<dbReference type="InterPro" id="IPR008183">
    <property type="entry name" value="Aldose_1/G6P_1-epimerase"/>
</dbReference>
<evidence type="ECO:0000256" key="1">
    <source>
        <dbReference type="ARBA" id="ARBA00001096"/>
    </source>
</evidence>
<dbReference type="EMBL" id="OV696703">
    <property type="protein sequence ID" value="CAH1250530.1"/>
    <property type="molecule type" value="Genomic_DNA"/>
</dbReference>
<feature type="active site" evidence="8">
    <location>
        <position position="183"/>
    </location>
</feature>
<evidence type="ECO:0000256" key="2">
    <source>
        <dbReference type="ARBA" id="ARBA00001712"/>
    </source>
</evidence>
<keyword evidence="11" id="KW-1185">Reference proteome</keyword>
<comment type="catalytic activity">
    <reaction evidence="2">
        <text>alpha-D-galactose = beta-D-galactose</text>
        <dbReference type="Rhea" id="RHEA:28675"/>
        <dbReference type="ChEBI" id="CHEBI:27667"/>
        <dbReference type="ChEBI" id="CHEBI:28061"/>
        <dbReference type="EC" id="5.1.3.3"/>
    </reaction>
    <physiologicalReaction direction="right-to-left" evidence="2">
        <dbReference type="Rhea" id="RHEA:28677"/>
    </physiologicalReaction>
</comment>
<evidence type="ECO:0000256" key="6">
    <source>
        <dbReference type="ARBA" id="ARBA00045743"/>
    </source>
</evidence>
<protein>
    <recommendedName>
        <fullName evidence="7">glucose-6-phosphate 1-epimerase</fullName>
        <ecNumber evidence="7">5.1.3.15</ecNumber>
    </recommendedName>
</protein>
<name>A0A8J9ZBQ3_BRALA</name>
<feature type="active site" evidence="8">
    <location>
        <position position="278"/>
    </location>
</feature>
<comment type="catalytic activity">
    <reaction evidence="1">
        <text>alpha-D-glucose 6-phosphate = beta-D-glucose 6-phosphate</text>
        <dbReference type="Rhea" id="RHEA:16249"/>
        <dbReference type="ChEBI" id="CHEBI:58225"/>
        <dbReference type="ChEBI" id="CHEBI:58247"/>
        <dbReference type="EC" id="5.1.3.15"/>
    </reaction>
</comment>
<keyword evidence="5 7" id="KW-0413">Isomerase</keyword>
<organism evidence="10 11">
    <name type="scientific">Branchiostoma lanceolatum</name>
    <name type="common">Common lancelet</name>
    <name type="synonym">Amphioxus lanceolatum</name>
    <dbReference type="NCBI Taxonomy" id="7740"/>
    <lineage>
        <taxon>Eukaryota</taxon>
        <taxon>Metazoa</taxon>
        <taxon>Chordata</taxon>
        <taxon>Cephalochordata</taxon>
        <taxon>Leptocardii</taxon>
        <taxon>Amphioxiformes</taxon>
        <taxon>Branchiostomatidae</taxon>
        <taxon>Branchiostoma</taxon>
    </lineage>
</organism>
<comment type="similarity">
    <text evidence="4 7">Belongs to the glucose-6-phosphate 1-epimerase family.</text>
</comment>
<dbReference type="PANTHER" id="PTHR11122:SF13">
    <property type="entry name" value="GLUCOSE-6-PHOSPHATE 1-EPIMERASE"/>
    <property type="match status" value="1"/>
</dbReference>